<keyword evidence="3" id="KW-1185">Reference proteome</keyword>
<evidence type="ECO:0000256" key="1">
    <source>
        <dbReference type="SAM" id="MobiDB-lite"/>
    </source>
</evidence>
<name>A0A913YT26_EXADI</name>
<feature type="compositionally biased region" description="Basic and acidic residues" evidence="1">
    <location>
        <begin position="222"/>
        <end position="246"/>
    </location>
</feature>
<dbReference type="AlphaFoldDB" id="A0A913YT26"/>
<organism evidence="2 3">
    <name type="scientific">Exaiptasia diaphana</name>
    <name type="common">Tropical sea anemone</name>
    <name type="synonym">Aiptasia pulchella</name>
    <dbReference type="NCBI Taxonomy" id="2652724"/>
    <lineage>
        <taxon>Eukaryota</taxon>
        <taxon>Metazoa</taxon>
        <taxon>Cnidaria</taxon>
        <taxon>Anthozoa</taxon>
        <taxon>Hexacorallia</taxon>
        <taxon>Actiniaria</taxon>
        <taxon>Aiptasiidae</taxon>
        <taxon>Exaiptasia</taxon>
    </lineage>
</organism>
<evidence type="ECO:0000313" key="3">
    <source>
        <dbReference type="Proteomes" id="UP000887567"/>
    </source>
</evidence>
<dbReference type="EnsemblMetazoa" id="XM_028662834.1">
    <property type="protein sequence ID" value="XP_028518635.1"/>
    <property type="gene ID" value="LOC110251216"/>
</dbReference>
<dbReference type="GeneID" id="110251216"/>
<reference evidence="2" key="1">
    <citation type="submission" date="2022-11" db="UniProtKB">
        <authorList>
            <consortium name="EnsemblMetazoa"/>
        </authorList>
    </citation>
    <scope>IDENTIFICATION</scope>
</reference>
<protein>
    <submittedName>
        <fullName evidence="2">Uncharacterized protein</fullName>
    </submittedName>
</protein>
<dbReference type="RefSeq" id="XP_028518635.1">
    <property type="nucleotide sequence ID" value="XM_028662834.1"/>
</dbReference>
<sequence length="309" mass="34932">MESLENTSEAEKFLIRAGLHDYVGEFKKQKFEKMSDLKLFLSLDNNSWVVDKLNLPVCVLLQLQEALKHHSSEKTGDAEQCSSGINDKVQSNNCMDTDTNECKASNEASPKELKKSEILKLQKTNVEAQSANEELKTFTTYLAGKVKATKWHGGGALRLSSGTTHEEAQANNLLVNVILDDKAIKYGKCVVRGHGVVTLDRKRAKAFIGNKLSHTRKPSAYKGKDNKKSKTTCEGEKEQPTRRLPLEPEVIIAVPDVQEEQAKSRFQHEEIADIEEEQQIRKRPHLKEIADEEQPNKKKGRPRERCKRL</sequence>
<dbReference type="Proteomes" id="UP000887567">
    <property type="component" value="Unplaced"/>
</dbReference>
<feature type="region of interest" description="Disordered" evidence="1">
    <location>
        <begin position="215"/>
        <end position="246"/>
    </location>
</feature>
<dbReference type="OrthoDB" id="10335304at2759"/>
<evidence type="ECO:0000313" key="2">
    <source>
        <dbReference type="EnsemblMetazoa" id="XP_028518635.1"/>
    </source>
</evidence>
<feature type="compositionally biased region" description="Basic residues" evidence="1">
    <location>
        <begin position="297"/>
        <end position="309"/>
    </location>
</feature>
<accession>A0A913YT26</accession>
<feature type="compositionally biased region" description="Basic and acidic residues" evidence="1">
    <location>
        <begin position="260"/>
        <end position="271"/>
    </location>
</feature>
<proteinExistence type="predicted"/>
<feature type="region of interest" description="Disordered" evidence="1">
    <location>
        <begin position="260"/>
        <end position="309"/>
    </location>
</feature>
<dbReference type="KEGG" id="epa:110251216"/>